<evidence type="ECO:0000256" key="4">
    <source>
        <dbReference type="ARBA" id="ARBA00023002"/>
    </source>
</evidence>
<dbReference type="PANTHER" id="PTHR42934:SF2">
    <property type="entry name" value="GLYCOLATE OXIDASE SUBUNIT GLCD"/>
    <property type="match status" value="1"/>
</dbReference>
<dbReference type="Gene3D" id="3.30.465.10">
    <property type="match status" value="1"/>
</dbReference>
<sequence>MVVRPRPAGRHRSAVTATPPRPSAAGIAPRARAAGPVDADVIRADAFAVALPVGRWSTDPAVVDAHRLDRSGWIPDGRPLGVAFAREVADVQAVLRVAVARGVPVTVRGAGTGLAGGAAAVPGGVVLDLAGMNRIRELSVDDAVAVVEPGVVTADLDAAAREAGLCYAPDPASAAISTIGGNIATNAGGLRCAKYGVTRESVLGLDVVLADGELISTGRRTVKGVAGYDLTGLFVGSEGTLGVVVGATVRLRPLPRATVTLAAFFDTVAAAVDAVTALGAAGIVPAVAELLDARTVRAVDAATGSDLATHGEVFLLVQTDGSGAAEEADAAEAVLATRARLVRRSADAATAETLLAARRAALPALERLGRVLIEDIAVPRGRLAQAAARVTEIGAATGVEIFTLAHAADGNLHPIIVVDPAEPEIPPRAWAAAEQIFALALELGGTVTGEHGVGVLKRRWLASELGSRSHDLQRQVRRVFDPTGILNPGRAL</sequence>
<dbReference type="Gene3D" id="1.10.45.10">
    <property type="entry name" value="Vanillyl-alcohol Oxidase, Chain A, domain 4"/>
    <property type="match status" value="1"/>
</dbReference>
<keyword evidence="8" id="KW-1185">Reference proteome</keyword>
<dbReference type="eggNOG" id="COG0277">
    <property type="taxonomic scope" value="Bacteria"/>
</dbReference>
<dbReference type="Gene3D" id="3.30.70.2740">
    <property type="match status" value="1"/>
</dbReference>
<evidence type="ECO:0000313" key="8">
    <source>
        <dbReference type="Proteomes" id="UP000000657"/>
    </source>
</evidence>
<dbReference type="Pfam" id="PF01565">
    <property type="entry name" value="FAD_binding_4"/>
    <property type="match status" value="1"/>
</dbReference>
<accession>Q0RJ11</accession>
<dbReference type="InterPro" id="IPR006094">
    <property type="entry name" value="Oxid_FAD_bind_N"/>
</dbReference>
<comment type="cofactor">
    <cofactor evidence="1">
        <name>FAD</name>
        <dbReference type="ChEBI" id="CHEBI:57692"/>
    </cofactor>
</comment>
<dbReference type="SUPFAM" id="SSF56176">
    <property type="entry name" value="FAD-binding/transporter-associated domain-like"/>
    <property type="match status" value="1"/>
</dbReference>
<evidence type="ECO:0000256" key="1">
    <source>
        <dbReference type="ARBA" id="ARBA00001974"/>
    </source>
</evidence>
<proteinExistence type="predicted"/>
<dbReference type="InterPro" id="IPR051914">
    <property type="entry name" value="FAD-linked_OxidoTrans_Type4"/>
</dbReference>
<dbReference type="STRING" id="326424.FRAAL3861"/>
<dbReference type="HOGENOM" id="CLU_017779_9_2_11"/>
<dbReference type="InterPro" id="IPR016169">
    <property type="entry name" value="FAD-bd_PCMH_sub2"/>
</dbReference>
<dbReference type="InterPro" id="IPR016171">
    <property type="entry name" value="Vanillyl_alc_oxidase_C-sub2"/>
</dbReference>
<evidence type="ECO:0000256" key="3">
    <source>
        <dbReference type="ARBA" id="ARBA00022827"/>
    </source>
</evidence>
<protein>
    <submittedName>
        <fullName evidence="7">Glycolate oxidoreductase (Partial match)</fullName>
        <ecNumber evidence="7">1.1.2.-</ecNumber>
    </submittedName>
</protein>
<dbReference type="GO" id="GO:0016491">
    <property type="term" value="F:oxidoreductase activity"/>
    <property type="evidence" value="ECO:0007669"/>
    <property type="project" value="UniProtKB-KW"/>
</dbReference>
<dbReference type="PANTHER" id="PTHR42934">
    <property type="entry name" value="GLYCOLATE OXIDASE SUBUNIT GLCD"/>
    <property type="match status" value="1"/>
</dbReference>
<dbReference type="Proteomes" id="UP000000657">
    <property type="component" value="Chromosome"/>
</dbReference>
<evidence type="ECO:0000256" key="5">
    <source>
        <dbReference type="SAM" id="MobiDB-lite"/>
    </source>
</evidence>
<dbReference type="InterPro" id="IPR004113">
    <property type="entry name" value="FAD-bd_oxidored_4_C"/>
</dbReference>
<dbReference type="GO" id="GO:0071949">
    <property type="term" value="F:FAD binding"/>
    <property type="evidence" value="ECO:0007669"/>
    <property type="project" value="InterPro"/>
</dbReference>
<organism evidence="7 8">
    <name type="scientific">Frankia alni (strain DSM 45986 / CECT 9034 / ACN14a)</name>
    <dbReference type="NCBI Taxonomy" id="326424"/>
    <lineage>
        <taxon>Bacteria</taxon>
        <taxon>Bacillati</taxon>
        <taxon>Actinomycetota</taxon>
        <taxon>Actinomycetes</taxon>
        <taxon>Frankiales</taxon>
        <taxon>Frankiaceae</taxon>
        <taxon>Frankia</taxon>
    </lineage>
</organism>
<dbReference type="SUPFAM" id="SSF55103">
    <property type="entry name" value="FAD-linked oxidases, C-terminal domain"/>
    <property type="match status" value="1"/>
</dbReference>
<evidence type="ECO:0000256" key="2">
    <source>
        <dbReference type="ARBA" id="ARBA00022630"/>
    </source>
</evidence>
<dbReference type="Pfam" id="PF02913">
    <property type="entry name" value="FAD-oxidase_C"/>
    <property type="match status" value="1"/>
</dbReference>
<dbReference type="InterPro" id="IPR016164">
    <property type="entry name" value="FAD-linked_Oxase-like_C"/>
</dbReference>
<keyword evidence="2" id="KW-0285">Flavoprotein</keyword>
<dbReference type="EC" id="1.1.2.-" evidence="7"/>
<evidence type="ECO:0000313" key="7">
    <source>
        <dbReference type="EMBL" id="CAJ62504.1"/>
    </source>
</evidence>
<reference evidence="7 8" key="1">
    <citation type="journal article" date="2007" name="Genome Res.">
        <title>Genome characteristics of facultatively symbiotic Frankia sp. strains reflect host range and host plant biogeography.</title>
        <authorList>
            <person name="Normand P."/>
            <person name="Lapierre P."/>
            <person name="Tisa L.S."/>
            <person name="Gogarten J.P."/>
            <person name="Alloisio N."/>
            <person name="Bagnarol E."/>
            <person name="Bassi C.A."/>
            <person name="Berry A.M."/>
            <person name="Bickhart D.M."/>
            <person name="Choisne N."/>
            <person name="Couloux A."/>
            <person name="Cournoyer B."/>
            <person name="Cruveiller S."/>
            <person name="Daubin V."/>
            <person name="Demange N."/>
            <person name="Francino M.P."/>
            <person name="Goltsman E."/>
            <person name="Huang Y."/>
            <person name="Kopp O.R."/>
            <person name="Labarre L."/>
            <person name="Lapidus A."/>
            <person name="Lavire C."/>
            <person name="Marechal J."/>
            <person name="Martinez M."/>
            <person name="Mastronunzio J.E."/>
            <person name="Mullin B.C."/>
            <person name="Niemann J."/>
            <person name="Pujic P."/>
            <person name="Rawnsley T."/>
            <person name="Rouy Z."/>
            <person name="Schenowitz C."/>
            <person name="Sellstedt A."/>
            <person name="Tavares F."/>
            <person name="Tomkins J.P."/>
            <person name="Vallenet D."/>
            <person name="Valverde C."/>
            <person name="Wall L.G."/>
            <person name="Wang Y."/>
            <person name="Medigue C."/>
            <person name="Benson D.R."/>
        </authorList>
    </citation>
    <scope>NUCLEOTIDE SEQUENCE [LARGE SCALE GENOMIC DNA]</scope>
    <source>
        <strain evidence="8">DSM 45986 / CECT 9034 / ACN14a</strain>
    </source>
</reference>
<gene>
    <name evidence="7" type="ordered locus">FRAAL3861</name>
</gene>
<feature type="domain" description="FAD-binding PCMH-type" evidence="6">
    <location>
        <begin position="75"/>
        <end position="254"/>
    </location>
</feature>
<dbReference type="InterPro" id="IPR036318">
    <property type="entry name" value="FAD-bd_PCMH-like_sf"/>
</dbReference>
<keyword evidence="4 7" id="KW-0560">Oxidoreductase</keyword>
<dbReference type="PROSITE" id="PS51387">
    <property type="entry name" value="FAD_PCMH"/>
    <property type="match status" value="1"/>
</dbReference>
<dbReference type="EMBL" id="CT573213">
    <property type="protein sequence ID" value="CAJ62504.1"/>
    <property type="molecule type" value="Genomic_DNA"/>
</dbReference>
<dbReference type="InterPro" id="IPR016166">
    <property type="entry name" value="FAD-bd_PCMH"/>
</dbReference>
<evidence type="ECO:0000259" key="6">
    <source>
        <dbReference type="PROSITE" id="PS51387"/>
    </source>
</evidence>
<dbReference type="KEGG" id="fal:FRAAL3861"/>
<dbReference type="AlphaFoldDB" id="Q0RJ11"/>
<keyword evidence="3" id="KW-0274">FAD</keyword>
<feature type="region of interest" description="Disordered" evidence="5">
    <location>
        <begin position="1"/>
        <end position="30"/>
    </location>
</feature>
<name>Q0RJ11_FRAAA</name>